<feature type="transmembrane region" description="Helical" evidence="1">
    <location>
        <begin position="289"/>
        <end position="315"/>
    </location>
</feature>
<name>A0A835ALS3_9POAL</name>
<reference evidence="3" key="1">
    <citation type="submission" date="2020-07" db="EMBL/GenBank/DDBJ databases">
        <title>Genome sequence and genetic diversity analysis of an under-domesticated orphan crop, white fonio (Digitaria exilis).</title>
        <authorList>
            <person name="Bennetzen J.L."/>
            <person name="Chen S."/>
            <person name="Ma X."/>
            <person name="Wang X."/>
            <person name="Yssel A.E.J."/>
            <person name="Chaluvadi S.R."/>
            <person name="Johnson M."/>
            <person name="Gangashetty P."/>
            <person name="Hamidou F."/>
            <person name="Sanogo M.D."/>
            <person name="Zwaenepoel A."/>
            <person name="Wallace J."/>
            <person name="Van De Peer Y."/>
            <person name="Van Deynze A."/>
        </authorList>
    </citation>
    <scope>NUCLEOTIDE SEQUENCE</scope>
    <source>
        <tissue evidence="3">Leaves</tissue>
    </source>
</reference>
<sequence>MENLTKWILDWEIHLLVFISFGLQLFLFFTGGLRRHGSNRLLRLSIWIGYLGADVVAVYALGYLSRHDGATHGCDTLRGAHPLAFFWAPFLIIHLGGQDTITAFAMEDNNLWLRHLLNLVVQVALSIYVFWNSIDKQSSKLLISGISLFVAGIIKYGERIWSLKSGSFESLKSSDGNHYKQRLPEAIHANGIYSDAAWTSLQSMIDVFHIFSARPGERYMRQQGAMQPKKLLKVLEIQLGMMYDYLYTKSHVLRTKSGIILGGISKICLVVAFILFLTADRQNYRRANIVITFSLFAGSFFLEACAAFIFMMSPWTLAWLEARKHEKLALFSWFLFTIGWPEKRPLWSNVVGQCNLFGWLEGQDISRSCNQLVRNMIQQLVTLVGIKKDKVFSMRMVTFGTEYIKADKVLDCLLKGVSQLFDENPDINGIIQIPQIWLNNHGPVQEALESYSYTRDGYSSLWEFVSDSYTRDFSSTIVVVHLLTEIALRECSELDGNVEEDTKHLVELCKALSRYTMYLLVNHPSLLPVSANTVATLERLD</sequence>
<feature type="transmembrane region" description="Helical" evidence="1">
    <location>
        <begin position="44"/>
        <end position="64"/>
    </location>
</feature>
<feature type="domain" description="DUF4220" evidence="2">
    <location>
        <begin position="47"/>
        <end position="357"/>
    </location>
</feature>
<feature type="transmembrane region" description="Helical" evidence="1">
    <location>
        <begin position="259"/>
        <end position="277"/>
    </location>
</feature>
<protein>
    <recommendedName>
        <fullName evidence="2">DUF4220 domain-containing protein</fullName>
    </recommendedName>
</protein>
<feature type="transmembrane region" description="Helical" evidence="1">
    <location>
        <begin position="84"/>
        <end position="104"/>
    </location>
</feature>
<accession>A0A835ALS3</accession>
<comment type="caution">
    <text evidence="3">The sequence shown here is derived from an EMBL/GenBank/DDBJ whole genome shotgun (WGS) entry which is preliminary data.</text>
</comment>
<feature type="transmembrane region" description="Helical" evidence="1">
    <location>
        <begin position="13"/>
        <end position="32"/>
    </location>
</feature>
<keyword evidence="1" id="KW-0472">Membrane</keyword>
<evidence type="ECO:0000256" key="1">
    <source>
        <dbReference type="SAM" id="Phobius"/>
    </source>
</evidence>
<dbReference type="Proteomes" id="UP000636709">
    <property type="component" value="Unassembled WGS sequence"/>
</dbReference>
<dbReference type="Pfam" id="PF13968">
    <property type="entry name" value="DUF4220"/>
    <property type="match status" value="1"/>
</dbReference>
<evidence type="ECO:0000313" key="4">
    <source>
        <dbReference type="Proteomes" id="UP000636709"/>
    </source>
</evidence>
<proteinExistence type="predicted"/>
<organism evidence="3 4">
    <name type="scientific">Digitaria exilis</name>
    <dbReference type="NCBI Taxonomy" id="1010633"/>
    <lineage>
        <taxon>Eukaryota</taxon>
        <taxon>Viridiplantae</taxon>
        <taxon>Streptophyta</taxon>
        <taxon>Embryophyta</taxon>
        <taxon>Tracheophyta</taxon>
        <taxon>Spermatophyta</taxon>
        <taxon>Magnoliopsida</taxon>
        <taxon>Liliopsida</taxon>
        <taxon>Poales</taxon>
        <taxon>Poaceae</taxon>
        <taxon>PACMAD clade</taxon>
        <taxon>Panicoideae</taxon>
        <taxon>Panicodae</taxon>
        <taxon>Paniceae</taxon>
        <taxon>Anthephorinae</taxon>
        <taxon>Digitaria</taxon>
    </lineage>
</organism>
<dbReference type="AlphaFoldDB" id="A0A835ALS3"/>
<dbReference type="EMBL" id="JACEFO010002331">
    <property type="protein sequence ID" value="KAF8665216.1"/>
    <property type="molecule type" value="Genomic_DNA"/>
</dbReference>
<keyword evidence="1" id="KW-0812">Transmembrane</keyword>
<dbReference type="PANTHER" id="PTHR31325">
    <property type="entry name" value="OS01G0798800 PROTEIN-RELATED"/>
    <property type="match status" value="1"/>
</dbReference>
<evidence type="ECO:0000259" key="2">
    <source>
        <dbReference type="Pfam" id="PF13968"/>
    </source>
</evidence>
<dbReference type="OrthoDB" id="668728at2759"/>
<dbReference type="InterPro" id="IPR025315">
    <property type="entry name" value="DUF4220"/>
</dbReference>
<keyword evidence="4" id="KW-1185">Reference proteome</keyword>
<keyword evidence="1" id="KW-1133">Transmembrane helix</keyword>
<feature type="transmembrane region" description="Helical" evidence="1">
    <location>
        <begin position="116"/>
        <end position="134"/>
    </location>
</feature>
<gene>
    <name evidence="3" type="ORF">HU200_054112</name>
</gene>
<feature type="transmembrane region" description="Helical" evidence="1">
    <location>
        <begin position="140"/>
        <end position="157"/>
    </location>
</feature>
<evidence type="ECO:0000313" key="3">
    <source>
        <dbReference type="EMBL" id="KAF8665216.1"/>
    </source>
</evidence>